<dbReference type="Pfam" id="PF11858">
    <property type="entry name" value="DUF3378"/>
    <property type="match status" value="1"/>
</dbReference>
<evidence type="ECO:0000256" key="15">
    <source>
        <dbReference type="PROSITE-ProRule" id="PRU01319"/>
    </source>
</evidence>
<comment type="similarity">
    <text evidence="5 14">Belongs to the RNase HII family. RnhC subfamily.</text>
</comment>
<evidence type="ECO:0000256" key="8">
    <source>
        <dbReference type="ARBA" id="ARBA00022490"/>
    </source>
</evidence>
<proteinExistence type="inferred from homology"/>
<dbReference type="InterPro" id="IPR036397">
    <property type="entry name" value="RNaseH_sf"/>
</dbReference>
<dbReference type="PIRSF" id="PIRSF037748">
    <property type="entry name" value="RnhC"/>
    <property type="match status" value="1"/>
</dbReference>
<dbReference type="HAMAP" id="MF_00053">
    <property type="entry name" value="RNase_HIII"/>
    <property type="match status" value="1"/>
</dbReference>
<organism evidence="17 18">
    <name type="scientific">Metabacillus idriensis</name>
    <dbReference type="NCBI Taxonomy" id="324768"/>
    <lineage>
        <taxon>Bacteria</taxon>
        <taxon>Bacillati</taxon>
        <taxon>Bacillota</taxon>
        <taxon>Bacilli</taxon>
        <taxon>Bacillales</taxon>
        <taxon>Bacillaceae</taxon>
        <taxon>Metabacillus</taxon>
    </lineage>
</organism>
<feature type="binding site" evidence="14 15">
    <location>
        <position position="99"/>
    </location>
    <ligand>
        <name>a divalent metal cation</name>
        <dbReference type="ChEBI" id="CHEBI:60240"/>
    </ligand>
</feature>
<comment type="caution">
    <text evidence="17">The sequence shown here is derived from an EMBL/GenBank/DDBJ whole genome shotgun (WGS) entry which is preliminary data.</text>
</comment>
<keyword evidence="10 14" id="KW-0479">Metal-binding</keyword>
<sequence length="311" mass="33985">MSNAVIKIDQPTILKMKSYYSSDLGSKLPPGAVFTAKSNGCTITAYKSGKVLFQGNLAAEEAEKWSKPEQKTTKKPSKPLTVFSPPANISTLSIIGSDEVGTGDFFGPITVVAAYVKKEQIPLLQELGVKDSKHLNDRQITAIAKDLLSIIPYSLLVLHNEKYNQLQSTGMSQGKMKAILHNQAINKLYDKIAPEIPEGVLIDQFAEPSIYFKHLSGNSYRKENTFFSTKAEGIHLAVAAASILARYAFLKEMDRLSEKAGMILPKGAGAKVDEAAAAIIIKKGEDILKNLTKFHFANTDKAKKLAAKKKR</sequence>
<comment type="cofactor">
    <cofactor evidence="2">
        <name>Mg(2+)</name>
        <dbReference type="ChEBI" id="CHEBI:18420"/>
    </cofactor>
</comment>
<evidence type="ECO:0000313" key="17">
    <source>
        <dbReference type="EMBL" id="MRX55450.1"/>
    </source>
</evidence>
<dbReference type="InterPro" id="IPR012337">
    <property type="entry name" value="RNaseH-like_sf"/>
</dbReference>
<dbReference type="CDD" id="cd06590">
    <property type="entry name" value="RNase_HII_bacteria_HIII_like"/>
    <property type="match status" value="1"/>
</dbReference>
<comment type="cofactor">
    <cofactor evidence="14 15">
        <name>Mn(2+)</name>
        <dbReference type="ChEBI" id="CHEBI:29035"/>
    </cofactor>
    <cofactor evidence="14 15">
        <name>Mg(2+)</name>
        <dbReference type="ChEBI" id="CHEBI:18420"/>
    </cofactor>
    <text evidence="14 15">Manganese or magnesium. Binds 1 divalent metal ion per monomer in the absence of substrate. May bind a second metal ion after substrate binding.</text>
</comment>
<evidence type="ECO:0000256" key="9">
    <source>
        <dbReference type="ARBA" id="ARBA00022722"/>
    </source>
</evidence>
<keyword evidence="12 14" id="KW-0378">Hydrolase</keyword>
<protein>
    <recommendedName>
        <fullName evidence="7 14">Ribonuclease HIII</fullName>
        <shortName evidence="14">RNase HIII</shortName>
        <ecNumber evidence="6 14">3.1.26.4</ecNumber>
    </recommendedName>
</protein>
<evidence type="ECO:0000256" key="11">
    <source>
        <dbReference type="ARBA" id="ARBA00022759"/>
    </source>
</evidence>
<feature type="binding site" evidence="14 15">
    <location>
        <position position="98"/>
    </location>
    <ligand>
        <name>a divalent metal cation</name>
        <dbReference type="ChEBI" id="CHEBI:60240"/>
    </ligand>
</feature>
<dbReference type="PANTHER" id="PTHR10954:SF23">
    <property type="entry name" value="RIBONUCLEASE"/>
    <property type="match status" value="1"/>
</dbReference>
<dbReference type="GO" id="GO:0000287">
    <property type="term" value="F:magnesium ion binding"/>
    <property type="evidence" value="ECO:0007669"/>
    <property type="project" value="UniProtKB-UniRule"/>
</dbReference>
<reference evidence="17 18" key="1">
    <citation type="submission" date="2019-11" db="EMBL/GenBank/DDBJ databases">
        <title>Bacillus idriensis genome.</title>
        <authorList>
            <person name="Konopka E.N."/>
            <person name="Newman J.D."/>
        </authorList>
    </citation>
    <scope>NUCLEOTIDE SEQUENCE [LARGE SCALE GENOMIC DNA]</scope>
    <source>
        <strain evidence="17 18">DSM 19097</strain>
    </source>
</reference>
<dbReference type="InterPro" id="IPR024567">
    <property type="entry name" value="RNase_HII/HIII_dom"/>
</dbReference>
<evidence type="ECO:0000256" key="2">
    <source>
        <dbReference type="ARBA" id="ARBA00001946"/>
    </source>
</evidence>
<feature type="domain" description="RNase H type-2" evidence="16">
    <location>
        <begin position="92"/>
        <end position="308"/>
    </location>
</feature>
<dbReference type="RefSeq" id="WP_154319089.1">
    <property type="nucleotide sequence ID" value="NZ_CAJFZX010000001.1"/>
</dbReference>
<gene>
    <name evidence="14" type="primary">rnhC</name>
    <name evidence="17" type="ORF">GJU41_15915</name>
</gene>
<dbReference type="CDD" id="cd14796">
    <property type="entry name" value="RNAse_HIII_N"/>
    <property type="match status" value="1"/>
</dbReference>
<dbReference type="EMBL" id="WKKF01000004">
    <property type="protein sequence ID" value="MRX55450.1"/>
    <property type="molecule type" value="Genomic_DNA"/>
</dbReference>
<evidence type="ECO:0000259" key="16">
    <source>
        <dbReference type="PROSITE" id="PS51975"/>
    </source>
</evidence>
<dbReference type="EC" id="3.1.26.4" evidence="6 14"/>
<dbReference type="PROSITE" id="PS51975">
    <property type="entry name" value="RNASE_H_2"/>
    <property type="match status" value="1"/>
</dbReference>
<dbReference type="InterPro" id="IPR012295">
    <property type="entry name" value="TBP_dom_sf"/>
</dbReference>
<evidence type="ECO:0000256" key="6">
    <source>
        <dbReference type="ARBA" id="ARBA00012180"/>
    </source>
</evidence>
<evidence type="ECO:0000256" key="1">
    <source>
        <dbReference type="ARBA" id="ARBA00000077"/>
    </source>
</evidence>
<dbReference type="Proteomes" id="UP000441585">
    <property type="component" value="Unassembled WGS sequence"/>
</dbReference>
<dbReference type="AlphaFoldDB" id="A0A6I2MB21"/>
<dbReference type="GO" id="GO:0004523">
    <property type="term" value="F:RNA-DNA hybrid ribonuclease activity"/>
    <property type="evidence" value="ECO:0007669"/>
    <property type="project" value="UniProtKB-UniRule"/>
</dbReference>
<feature type="binding site" evidence="14 15">
    <location>
        <position position="203"/>
    </location>
    <ligand>
        <name>a divalent metal cation</name>
        <dbReference type="ChEBI" id="CHEBI:60240"/>
    </ligand>
</feature>
<evidence type="ECO:0000256" key="5">
    <source>
        <dbReference type="ARBA" id="ARBA00008378"/>
    </source>
</evidence>
<evidence type="ECO:0000256" key="7">
    <source>
        <dbReference type="ARBA" id="ARBA00021407"/>
    </source>
</evidence>
<evidence type="ECO:0000256" key="14">
    <source>
        <dbReference type="HAMAP-Rule" id="MF_00053"/>
    </source>
</evidence>
<keyword evidence="13 14" id="KW-0460">Magnesium</keyword>
<evidence type="ECO:0000256" key="4">
    <source>
        <dbReference type="ARBA" id="ARBA00004496"/>
    </source>
</evidence>
<comment type="catalytic activity">
    <reaction evidence="1 14 15">
        <text>Endonucleolytic cleavage to 5'-phosphomonoester.</text>
        <dbReference type="EC" id="3.1.26.4"/>
    </reaction>
</comment>
<keyword evidence="8 14" id="KW-0963">Cytoplasm</keyword>
<keyword evidence="9 14" id="KW-0540">Nuclease</keyword>
<keyword evidence="18" id="KW-1185">Reference proteome</keyword>
<accession>A0A6I2MB21</accession>
<evidence type="ECO:0000256" key="3">
    <source>
        <dbReference type="ARBA" id="ARBA00004065"/>
    </source>
</evidence>
<evidence type="ECO:0000256" key="10">
    <source>
        <dbReference type="ARBA" id="ARBA00022723"/>
    </source>
</evidence>
<dbReference type="InterPro" id="IPR001352">
    <property type="entry name" value="RNase_HII/HIII"/>
</dbReference>
<dbReference type="GO" id="GO:0006298">
    <property type="term" value="P:mismatch repair"/>
    <property type="evidence" value="ECO:0007669"/>
    <property type="project" value="TreeGrafter"/>
</dbReference>
<dbReference type="PANTHER" id="PTHR10954">
    <property type="entry name" value="RIBONUCLEASE H2 SUBUNIT A"/>
    <property type="match status" value="1"/>
</dbReference>
<dbReference type="GO" id="GO:0005737">
    <property type="term" value="C:cytoplasm"/>
    <property type="evidence" value="ECO:0007669"/>
    <property type="project" value="UniProtKB-SubCell"/>
</dbReference>
<dbReference type="GO" id="GO:0032299">
    <property type="term" value="C:ribonuclease H2 complex"/>
    <property type="evidence" value="ECO:0007669"/>
    <property type="project" value="TreeGrafter"/>
</dbReference>
<dbReference type="InterPro" id="IPR004641">
    <property type="entry name" value="RNase_HIII"/>
</dbReference>
<dbReference type="FunFam" id="3.30.420.10:FF:000047">
    <property type="entry name" value="Ribonuclease HIII"/>
    <property type="match status" value="1"/>
</dbReference>
<comment type="subcellular location">
    <subcellularLocation>
        <location evidence="4 14">Cytoplasm</location>
    </subcellularLocation>
</comment>
<keyword evidence="11 14" id="KW-0255">Endonuclease</keyword>
<evidence type="ECO:0000313" key="18">
    <source>
        <dbReference type="Proteomes" id="UP000441585"/>
    </source>
</evidence>
<dbReference type="NCBIfam" id="TIGR00716">
    <property type="entry name" value="rnhC"/>
    <property type="match status" value="1"/>
</dbReference>
<dbReference type="InterPro" id="IPR024568">
    <property type="entry name" value="RNase_HIII_N"/>
</dbReference>
<dbReference type="SUPFAM" id="SSF53098">
    <property type="entry name" value="Ribonuclease H-like"/>
    <property type="match status" value="1"/>
</dbReference>
<name>A0A6I2MB21_9BACI</name>
<dbReference type="GO" id="GO:0003723">
    <property type="term" value="F:RNA binding"/>
    <property type="evidence" value="ECO:0007669"/>
    <property type="project" value="UniProtKB-UniRule"/>
</dbReference>
<dbReference type="GO" id="GO:0043137">
    <property type="term" value="P:DNA replication, removal of RNA primer"/>
    <property type="evidence" value="ECO:0007669"/>
    <property type="project" value="TreeGrafter"/>
</dbReference>
<evidence type="ECO:0000256" key="13">
    <source>
        <dbReference type="ARBA" id="ARBA00022842"/>
    </source>
</evidence>
<comment type="function">
    <text evidence="3 14">Endonuclease that specifically degrades the RNA of RNA-DNA hybrids.</text>
</comment>
<evidence type="ECO:0000256" key="12">
    <source>
        <dbReference type="ARBA" id="ARBA00022801"/>
    </source>
</evidence>
<dbReference type="Gene3D" id="3.30.420.10">
    <property type="entry name" value="Ribonuclease H-like superfamily/Ribonuclease H"/>
    <property type="match status" value="1"/>
</dbReference>
<dbReference type="Pfam" id="PF01351">
    <property type="entry name" value="RNase_HII"/>
    <property type="match status" value="1"/>
</dbReference>
<dbReference type="Gene3D" id="3.30.310.10">
    <property type="entry name" value="TATA-Binding Protein"/>
    <property type="match status" value="1"/>
</dbReference>